<gene>
    <name evidence="1" type="ORF">KUCAC02_017746</name>
</gene>
<reference evidence="1" key="1">
    <citation type="submission" date="2022-05" db="EMBL/GenBank/DDBJ databases">
        <title>Chromosome-level genome of Chaenocephalus aceratus.</title>
        <authorList>
            <person name="Park H."/>
        </authorList>
    </citation>
    <scope>NUCLEOTIDE SEQUENCE</scope>
    <source>
        <strain evidence="1">KU_202001</strain>
    </source>
</reference>
<accession>A0ACB9W2R2</accession>
<organism evidence="1 2">
    <name type="scientific">Chaenocephalus aceratus</name>
    <name type="common">Blackfin icefish</name>
    <name type="synonym">Chaenichthys aceratus</name>
    <dbReference type="NCBI Taxonomy" id="36190"/>
    <lineage>
        <taxon>Eukaryota</taxon>
        <taxon>Metazoa</taxon>
        <taxon>Chordata</taxon>
        <taxon>Craniata</taxon>
        <taxon>Vertebrata</taxon>
        <taxon>Euteleostomi</taxon>
        <taxon>Actinopterygii</taxon>
        <taxon>Neopterygii</taxon>
        <taxon>Teleostei</taxon>
        <taxon>Neoteleostei</taxon>
        <taxon>Acanthomorphata</taxon>
        <taxon>Eupercaria</taxon>
        <taxon>Perciformes</taxon>
        <taxon>Notothenioidei</taxon>
        <taxon>Channichthyidae</taxon>
        <taxon>Chaenocephalus</taxon>
    </lineage>
</organism>
<keyword evidence="2" id="KW-1185">Reference proteome</keyword>
<dbReference type="Proteomes" id="UP001057452">
    <property type="component" value="Chromosome 20"/>
</dbReference>
<proteinExistence type="predicted"/>
<dbReference type="EMBL" id="CM043804">
    <property type="protein sequence ID" value="KAI4806956.1"/>
    <property type="molecule type" value="Genomic_DNA"/>
</dbReference>
<sequence length="88" mass="10394">MAARKDLFSWTDVEVELLLRVSLDYKMSKIQENVDWETCRSKYSDICDAFQVQYPRNPTEEKDFPHNASAITKVQLTAKLKQMHIKDR</sequence>
<protein>
    <submittedName>
        <fullName evidence="1">Uncharacterized protein</fullName>
    </submittedName>
</protein>
<evidence type="ECO:0000313" key="2">
    <source>
        <dbReference type="Proteomes" id="UP001057452"/>
    </source>
</evidence>
<comment type="caution">
    <text evidence="1">The sequence shown here is derived from an EMBL/GenBank/DDBJ whole genome shotgun (WGS) entry which is preliminary data.</text>
</comment>
<name>A0ACB9W2R2_CHAAC</name>
<evidence type="ECO:0000313" key="1">
    <source>
        <dbReference type="EMBL" id="KAI4806956.1"/>
    </source>
</evidence>